<feature type="chain" id="PRO_5006621722" description="Membrane-associated protein" evidence="1">
    <location>
        <begin position="32"/>
        <end position="815"/>
    </location>
</feature>
<organism evidence="2 3">
    <name type="scientific">Bodo saltans</name>
    <name type="common">Flagellated protozoan</name>
    <dbReference type="NCBI Taxonomy" id="75058"/>
    <lineage>
        <taxon>Eukaryota</taxon>
        <taxon>Discoba</taxon>
        <taxon>Euglenozoa</taxon>
        <taxon>Kinetoplastea</taxon>
        <taxon>Metakinetoplastina</taxon>
        <taxon>Eubodonida</taxon>
        <taxon>Bodonidae</taxon>
        <taxon>Bodo</taxon>
    </lineage>
</organism>
<dbReference type="VEuPathDB" id="TriTrypDB:BSAL_76690"/>
<evidence type="ECO:0000313" key="2">
    <source>
        <dbReference type="EMBL" id="CUG27091.1"/>
    </source>
</evidence>
<dbReference type="EMBL" id="CYKH01000725">
    <property type="protein sequence ID" value="CUG27091.1"/>
    <property type="molecule type" value="Genomic_DNA"/>
</dbReference>
<reference evidence="3" key="1">
    <citation type="submission" date="2015-09" db="EMBL/GenBank/DDBJ databases">
        <authorList>
            <consortium name="Pathogen Informatics"/>
        </authorList>
    </citation>
    <scope>NUCLEOTIDE SEQUENCE [LARGE SCALE GENOMIC DNA]</scope>
    <source>
        <strain evidence="3">Lake Konstanz</strain>
    </source>
</reference>
<sequence length="815" mass="82641">MNISACSLPFTFLVKVLLLLLGSQLSSPVVAYTTETVQYGCPIACCPYACNCYDYGDGYTYCYDTCYSCECFTATSSSYGGYWSGCSGKVLYVVGGATGEIINGAQSSLQYTGAGAVGQIDGSASVGTVLVSAASTQTTVLGSVSTFNGGNQGGTFLNVVSGTVGSVVSFVSGSIYVSSGAGIGTAVMTSSTVSVSGYITNMYPTASTVNIYSGGSSNFIQGYGAISVASGGYVNVMQVTASSSVTVAGGVSTLSLTGGSTSVSILGGTVTNIVVGTSGNTFTMSSGSFSSMTFTVAQNAGTTLTAYASSLGCIVFQSTVANVPMTFTASTFTSSGCHFIEFDSTVSSSSVTANGGCAHSITSHSAIYGYSTFSNFNLRWDTSQLTVVGSANGFYLQAATVTSIVVTNCVSPRIMQIGGSAVAIPSGGSQISFLVGSSTITSTGNTFQCGSATTVTVSLLSSSFLAATTSVYFTSSVMSLWMYAQSSTISVSSGSILYVASNMASSSVTSYSSSFNSPVYGVFTGGAMTSSSFTVTASSGWYSGAQGIYAGSANTINMLVTQSSYWTTASHGFYVAGTASSIGITMLNSATWTNSGDGFACSSTVNTLNVLVQLQSAIYSVGPNVYIGGSATSVSITVTSTGSSDVTRITSSGDSNFYCNTGATNLGIYITGAGALISSPSNNLYVTGASSSNVDMTVTSSATVTAGSRNWYFTSTAPLVGTSNEILISSQSVVHAQVDNFLMQSTGSLWLTVTGSSFLTAVTDNNLYVTGDCGMLRVAFTSSTITAAVNNIFVGGSILSDLTPNYVYMTTATMS</sequence>
<dbReference type="Proteomes" id="UP000051952">
    <property type="component" value="Unassembled WGS sequence"/>
</dbReference>
<name>A0A0S4IWA9_BODSA</name>
<gene>
    <name evidence="2" type="ORF">BSAL_76690</name>
</gene>
<evidence type="ECO:0008006" key="4">
    <source>
        <dbReference type="Google" id="ProtNLM"/>
    </source>
</evidence>
<proteinExistence type="predicted"/>
<accession>A0A0S4IWA9</accession>
<keyword evidence="1" id="KW-0732">Signal</keyword>
<feature type="non-terminal residue" evidence="2">
    <location>
        <position position="815"/>
    </location>
</feature>
<dbReference type="AlphaFoldDB" id="A0A0S4IWA9"/>
<evidence type="ECO:0000313" key="3">
    <source>
        <dbReference type="Proteomes" id="UP000051952"/>
    </source>
</evidence>
<evidence type="ECO:0000256" key="1">
    <source>
        <dbReference type="SAM" id="SignalP"/>
    </source>
</evidence>
<protein>
    <recommendedName>
        <fullName evidence="4">Membrane-associated protein</fullName>
    </recommendedName>
</protein>
<feature type="signal peptide" evidence="1">
    <location>
        <begin position="1"/>
        <end position="31"/>
    </location>
</feature>
<keyword evidence="3" id="KW-1185">Reference proteome</keyword>